<protein>
    <submittedName>
        <fullName evidence="1">Uncharacterized protein</fullName>
    </submittedName>
</protein>
<dbReference type="OrthoDB" id="5370059at2759"/>
<keyword evidence="2" id="KW-1185">Reference proteome</keyword>
<name>A0A8H7MIV8_9PLEO</name>
<comment type="caution">
    <text evidence="1">The sequence shown here is derived from an EMBL/GenBank/DDBJ whole genome shotgun (WGS) entry which is preliminary data.</text>
</comment>
<gene>
    <name evidence="1" type="ORF">EKO04_003801</name>
</gene>
<dbReference type="AlphaFoldDB" id="A0A8H7MIV8"/>
<reference evidence="1" key="1">
    <citation type="submission" date="2018-12" db="EMBL/GenBank/DDBJ databases">
        <authorList>
            <person name="Syme R.A."/>
            <person name="Farfan-Caceres L."/>
            <person name="Lichtenzveig J."/>
        </authorList>
    </citation>
    <scope>NUCLEOTIDE SEQUENCE</scope>
    <source>
        <strain evidence="1">Al4</strain>
    </source>
</reference>
<reference evidence="1" key="2">
    <citation type="submission" date="2020-09" db="EMBL/GenBank/DDBJ databases">
        <title>Reference genome assembly for Australian Ascochyta lentis isolate Al4.</title>
        <authorList>
            <person name="Lee R.C."/>
            <person name="Farfan-Caceres L.M."/>
            <person name="Debler J.W."/>
            <person name="Williams A.H."/>
            <person name="Henares B.M."/>
        </authorList>
    </citation>
    <scope>NUCLEOTIDE SEQUENCE</scope>
    <source>
        <strain evidence="1">Al4</strain>
    </source>
</reference>
<dbReference type="EMBL" id="RZGK01000006">
    <property type="protein sequence ID" value="KAF9698064.1"/>
    <property type="molecule type" value="Genomic_DNA"/>
</dbReference>
<dbReference type="Gene3D" id="2.130.10.30">
    <property type="entry name" value="Regulator of chromosome condensation 1/beta-lactamase-inhibitor protein II"/>
    <property type="match status" value="1"/>
</dbReference>
<evidence type="ECO:0000313" key="2">
    <source>
        <dbReference type="Proteomes" id="UP000651452"/>
    </source>
</evidence>
<evidence type="ECO:0000313" key="1">
    <source>
        <dbReference type="EMBL" id="KAF9698064.1"/>
    </source>
</evidence>
<organism evidence="1 2">
    <name type="scientific">Ascochyta lentis</name>
    <dbReference type="NCBI Taxonomy" id="205686"/>
    <lineage>
        <taxon>Eukaryota</taxon>
        <taxon>Fungi</taxon>
        <taxon>Dikarya</taxon>
        <taxon>Ascomycota</taxon>
        <taxon>Pezizomycotina</taxon>
        <taxon>Dothideomycetes</taxon>
        <taxon>Pleosporomycetidae</taxon>
        <taxon>Pleosporales</taxon>
        <taxon>Pleosporineae</taxon>
        <taxon>Didymellaceae</taxon>
        <taxon>Ascochyta</taxon>
    </lineage>
</organism>
<proteinExistence type="predicted"/>
<dbReference type="InterPro" id="IPR009091">
    <property type="entry name" value="RCC1/BLIP-II"/>
</dbReference>
<dbReference type="Proteomes" id="UP000651452">
    <property type="component" value="Unassembled WGS sequence"/>
</dbReference>
<dbReference type="PANTHER" id="PTHR45982:SF1">
    <property type="entry name" value="REGULATOR OF CHROMOSOME CONDENSATION"/>
    <property type="match status" value="1"/>
</dbReference>
<sequence>MPQTLYRFGVDPSHPTTTSTTPTAILTTTQISIFWASWCDLIYSTRDPNTARAITYHGTSLNASQQKQLTSLNSTEHLSFFGSPMHDGIRGYVLDNKICIFGTPAEKAELGSQYSDVVTLRTPSPLFHEIRICSDGSLLLATEHIPGEQVEEDKHKSTAVISSVEDMQRLKDYCNRISDTKCLASFSPIQLVVNATTATALNEHGRVHTRTADPRYPACIGRPHTGTSVFEPVPYLSETRVAKIASGGHMTAAISEDGELFLWGQSNPGTHGELGVLHRQDYDAALKGKTGVWCDAEQDDYVKCLSITINGNDATAYDVAIGSAHILVAAKNNEGVHLVFAAGCGSEGQLGIGRTVGFLEEFEAVVATGSKPVVQLEAAGWSSFVVTEESASG</sequence>
<dbReference type="PANTHER" id="PTHR45982">
    <property type="entry name" value="REGULATOR OF CHROMOSOME CONDENSATION"/>
    <property type="match status" value="1"/>
</dbReference>
<dbReference type="InterPro" id="IPR051553">
    <property type="entry name" value="Ran_GTPase-activating"/>
</dbReference>
<dbReference type="SUPFAM" id="SSF50985">
    <property type="entry name" value="RCC1/BLIP-II"/>
    <property type="match status" value="1"/>
</dbReference>
<accession>A0A8H7MIV8</accession>